<dbReference type="Gene3D" id="2.60.120.1000">
    <property type="match status" value="1"/>
</dbReference>
<dbReference type="PANTHER" id="PTHR24050:SF28">
    <property type="entry name" value="UROMODULIN-LIKE"/>
    <property type="match status" value="1"/>
</dbReference>
<dbReference type="InterPro" id="IPR001881">
    <property type="entry name" value="EGF-like_Ca-bd_dom"/>
</dbReference>
<dbReference type="Gene3D" id="2.10.25.10">
    <property type="entry name" value="Laminin"/>
    <property type="match status" value="2"/>
</dbReference>
<organism evidence="9 10">
    <name type="scientific">Pocillopora meandrina</name>
    <dbReference type="NCBI Taxonomy" id="46732"/>
    <lineage>
        <taxon>Eukaryota</taxon>
        <taxon>Metazoa</taxon>
        <taxon>Cnidaria</taxon>
        <taxon>Anthozoa</taxon>
        <taxon>Hexacorallia</taxon>
        <taxon>Scleractinia</taxon>
        <taxon>Astrocoeniina</taxon>
        <taxon>Pocilloporidae</taxon>
        <taxon>Pocillopora</taxon>
    </lineage>
</organism>
<dbReference type="FunFam" id="2.60.40.10:FF:000032">
    <property type="entry name" value="palladin isoform X1"/>
    <property type="match status" value="1"/>
</dbReference>
<proteinExistence type="predicted"/>
<evidence type="ECO:0000313" key="10">
    <source>
        <dbReference type="Proteomes" id="UP001159428"/>
    </source>
</evidence>
<keyword evidence="4" id="KW-1015">Disulfide bond</keyword>
<sequence length="602" mass="66725">LSDVDVDECQEKSDDCHLNASCNNTMGSFGCRCNDGFHGNGHLCADINECEISSHSCHKYAKCINTDGSFSCLCRSGYTGEGFSKCEVVEHRGAESVGLRFDSSWGLRIFCLSHTRDKTKNIFLHFFTELKNYHLSHSNYNTLKYCFMTCVSPFCPRHGHLEAILNFRPKHFQNKGEASTSFSNPVLTCSPKFLLASKRRWVCLMCHFFFIEPPSFTSQPMSTIIEEKENVTFTCSAYGDPIPNIMWSKENGTLPVGRSLVSFDSLSLWNVLRNDSGNYTCTATSTAGTISSSAELHVHSVLEFTTDSSFGPFNIFIGDSLIIPCLAESDLKPKMTWLLPNVSGVCVFDNNTLFIAFAELSHAGTYICQAENDLVILQGFVDVYVHIHRTCHHIKIQQELSSGGNQVDTSGIYFIDPDGEDTGVAPFLVFCNMSMVDGTGATLVSHDSENRTEVNGFGPSGSYIKDISYTGVTLSQIVSLMKVSESCHQFIKYECYKSALLKHNTGYWVSREGEIMEYWGGASPGSGMCACGETLTCISNKQNCNCDTENSEWLEDSGYLSDESTLPVTQLRFGDADHKDELGYHTLGKLVCYGERLPQSPN</sequence>
<dbReference type="FunFam" id="2.10.25.10:FF:000038">
    <property type="entry name" value="Fibrillin 2"/>
    <property type="match status" value="2"/>
</dbReference>
<dbReference type="InterPro" id="IPR036179">
    <property type="entry name" value="Ig-like_dom_sf"/>
</dbReference>
<dbReference type="InterPro" id="IPR052235">
    <property type="entry name" value="Nephronectin_domain"/>
</dbReference>
<comment type="caution">
    <text evidence="6">Lacks conserved residue(s) required for the propagation of feature annotation.</text>
</comment>
<dbReference type="Pfam" id="PF07645">
    <property type="entry name" value="EGF_CA"/>
    <property type="match status" value="1"/>
</dbReference>
<dbReference type="SMART" id="SM00408">
    <property type="entry name" value="IGc2"/>
    <property type="match status" value="2"/>
</dbReference>
<keyword evidence="2" id="KW-0732">Signal</keyword>
<dbReference type="InterPro" id="IPR003598">
    <property type="entry name" value="Ig_sub2"/>
</dbReference>
<dbReference type="SMART" id="SM00409">
    <property type="entry name" value="IG"/>
    <property type="match status" value="2"/>
</dbReference>
<feature type="domain" description="EGF-like" evidence="7">
    <location>
        <begin position="5"/>
        <end position="45"/>
    </location>
</feature>
<dbReference type="InterPro" id="IPR003599">
    <property type="entry name" value="Ig_sub"/>
</dbReference>
<dbReference type="Proteomes" id="UP001159428">
    <property type="component" value="Unassembled WGS sequence"/>
</dbReference>
<accession>A0AAU9WAC3</accession>
<keyword evidence="5" id="KW-0393">Immunoglobulin domain</keyword>
<evidence type="ECO:0000256" key="3">
    <source>
        <dbReference type="ARBA" id="ARBA00022737"/>
    </source>
</evidence>
<dbReference type="InterPro" id="IPR007110">
    <property type="entry name" value="Ig-like_dom"/>
</dbReference>
<name>A0AAU9WAC3_9CNID</name>
<dbReference type="SUPFAM" id="SSF57196">
    <property type="entry name" value="EGF/Laminin"/>
    <property type="match status" value="2"/>
</dbReference>
<dbReference type="InterPro" id="IPR013783">
    <property type="entry name" value="Ig-like_fold"/>
</dbReference>
<evidence type="ECO:0000313" key="9">
    <source>
        <dbReference type="EMBL" id="CAH3107927.1"/>
    </source>
</evidence>
<feature type="domain" description="EGF-like" evidence="7">
    <location>
        <begin position="46"/>
        <end position="87"/>
    </location>
</feature>
<evidence type="ECO:0000256" key="5">
    <source>
        <dbReference type="ARBA" id="ARBA00023319"/>
    </source>
</evidence>
<evidence type="ECO:0000256" key="4">
    <source>
        <dbReference type="ARBA" id="ARBA00023157"/>
    </source>
</evidence>
<dbReference type="Pfam" id="PF12947">
    <property type="entry name" value="EGF_3"/>
    <property type="match status" value="1"/>
</dbReference>
<evidence type="ECO:0000256" key="6">
    <source>
        <dbReference type="PROSITE-ProRule" id="PRU00076"/>
    </source>
</evidence>
<reference evidence="9 10" key="1">
    <citation type="submission" date="2022-05" db="EMBL/GenBank/DDBJ databases">
        <authorList>
            <consortium name="Genoscope - CEA"/>
            <person name="William W."/>
        </authorList>
    </citation>
    <scope>NUCLEOTIDE SEQUENCE [LARGE SCALE GENOMIC DNA]</scope>
</reference>
<feature type="domain" description="Ig-like" evidence="8">
    <location>
        <begin position="318"/>
        <end position="372"/>
    </location>
</feature>
<dbReference type="SMART" id="SM00179">
    <property type="entry name" value="EGF_CA"/>
    <property type="match status" value="2"/>
</dbReference>
<gene>
    <name evidence="9" type="ORF">PMEA_00003007</name>
</gene>
<dbReference type="InterPro" id="IPR049883">
    <property type="entry name" value="NOTCH1_EGF-like"/>
</dbReference>
<keyword evidence="10" id="KW-1185">Reference proteome</keyword>
<dbReference type="PROSITE" id="PS50026">
    <property type="entry name" value="EGF_3"/>
    <property type="match status" value="2"/>
</dbReference>
<dbReference type="InterPro" id="IPR024731">
    <property type="entry name" value="NELL2-like_EGF"/>
</dbReference>
<dbReference type="PANTHER" id="PTHR24050">
    <property type="entry name" value="PA14 DOMAIN-CONTAINING PROTEIN"/>
    <property type="match status" value="1"/>
</dbReference>
<dbReference type="InterPro" id="IPR000152">
    <property type="entry name" value="EGF-type_Asp/Asn_hydroxyl_site"/>
</dbReference>
<dbReference type="PROSITE" id="PS50835">
    <property type="entry name" value="IG_LIKE"/>
    <property type="match status" value="2"/>
</dbReference>
<feature type="domain" description="Ig-like" evidence="8">
    <location>
        <begin position="214"/>
        <end position="297"/>
    </location>
</feature>
<dbReference type="SUPFAM" id="SSF48726">
    <property type="entry name" value="Immunoglobulin"/>
    <property type="match status" value="2"/>
</dbReference>
<dbReference type="CDD" id="cd00054">
    <property type="entry name" value="EGF_CA"/>
    <property type="match status" value="2"/>
</dbReference>
<dbReference type="PROSITE" id="PS00010">
    <property type="entry name" value="ASX_HYDROXYL"/>
    <property type="match status" value="2"/>
</dbReference>
<evidence type="ECO:0000256" key="1">
    <source>
        <dbReference type="ARBA" id="ARBA00022536"/>
    </source>
</evidence>
<protein>
    <submittedName>
        <fullName evidence="9">Uncharacterized protein</fullName>
    </submittedName>
</protein>
<dbReference type="PROSITE" id="PS01186">
    <property type="entry name" value="EGF_2"/>
    <property type="match status" value="2"/>
</dbReference>
<comment type="caution">
    <text evidence="9">The sequence shown here is derived from an EMBL/GenBank/DDBJ whole genome shotgun (WGS) entry which is preliminary data.</text>
</comment>
<dbReference type="GO" id="GO:0005509">
    <property type="term" value="F:calcium ion binding"/>
    <property type="evidence" value="ECO:0007669"/>
    <property type="project" value="InterPro"/>
</dbReference>
<dbReference type="Gene3D" id="2.60.40.10">
    <property type="entry name" value="Immunoglobulins"/>
    <property type="match status" value="2"/>
</dbReference>
<keyword evidence="3" id="KW-0677">Repeat</keyword>
<dbReference type="InterPro" id="IPR018097">
    <property type="entry name" value="EGF_Ca-bd_CS"/>
</dbReference>
<evidence type="ECO:0000259" key="7">
    <source>
        <dbReference type="PROSITE" id="PS50026"/>
    </source>
</evidence>
<keyword evidence="1 6" id="KW-0245">EGF-like domain</keyword>
<dbReference type="InterPro" id="IPR000742">
    <property type="entry name" value="EGF"/>
</dbReference>
<evidence type="ECO:0000259" key="8">
    <source>
        <dbReference type="PROSITE" id="PS50835"/>
    </source>
</evidence>
<dbReference type="InterPro" id="IPR036056">
    <property type="entry name" value="Fibrinogen-like_C"/>
</dbReference>
<evidence type="ECO:0000256" key="2">
    <source>
        <dbReference type="ARBA" id="ARBA00022729"/>
    </source>
</evidence>
<dbReference type="AlphaFoldDB" id="A0AAU9WAC3"/>
<dbReference type="EMBL" id="CALNXJ010000011">
    <property type="protein sequence ID" value="CAH3107927.1"/>
    <property type="molecule type" value="Genomic_DNA"/>
</dbReference>
<dbReference type="Pfam" id="PF13927">
    <property type="entry name" value="Ig_3"/>
    <property type="match status" value="1"/>
</dbReference>
<dbReference type="PROSITE" id="PS01187">
    <property type="entry name" value="EGF_CA"/>
    <property type="match status" value="1"/>
</dbReference>
<dbReference type="SUPFAM" id="SSF56496">
    <property type="entry name" value="Fibrinogen C-terminal domain-like"/>
    <property type="match status" value="1"/>
</dbReference>
<dbReference type="SMART" id="SM00181">
    <property type="entry name" value="EGF"/>
    <property type="match status" value="2"/>
</dbReference>
<feature type="non-terminal residue" evidence="9">
    <location>
        <position position="1"/>
    </location>
</feature>